<feature type="domain" description="Glycosyltransferase subfamily 4-like N-terminal" evidence="7">
    <location>
        <begin position="512"/>
        <end position="669"/>
    </location>
</feature>
<evidence type="ECO:0000259" key="5">
    <source>
        <dbReference type="Pfam" id="PF00535"/>
    </source>
</evidence>
<keyword evidence="3" id="KW-0812">Transmembrane</keyword>
<feature type="coiled-coil region" evidence="2">
    <location>
        <begin position="85"/>
        <end position="138"/>
    </location>
</feature>
<dbReference type="PANTHER" id="PTHR12526">
    <property type="entry name" value="GLYCOSYLTRANSFERASE"/>
    <property type="match status" value="1"/>
</dbReference>
<keyword evidence="2" id="KW-0175">Coiled coil</keyword>
<proteinExistence type="predicted"/>
<dbReference type="InterPro" id="IPR001296">
    <property type="entry name" value="Glyco_trans_1"/>
</dbReference>
<dbReference type="Gene3D" id="3.40.50.2000">
    <property type="entry name" value="Glycogen Phosphorylase B"/>
    <property type="match status" value="2"/>
</dbReference>
<dbReference type="SUPFAM" id="SSF53756">
    <property type="entry name" value="UDP-Glycosyltransferase/glycogen phosphorylase"/>
    <property type="match status" value="1"/>
</dbReference>
<dbReference type="Pfam" id="PF00535">
    <property type="entry name" value="Glycos_transf_2"/>
    <property type="match status" value="1"/>
</dbReference>
<dbReference type="InterPro" id="IPR049625">
    <property type="entry name" value="Glyco_transf_61_cat"/>
</dbReference>
<dbReference type="Pfam" id="PF00534">
    <property type="entry name" value="Glycos_transf_1"/>
    <property type="match status" value="1"/>
</dbReference>
<dbReference type="GO" id="GO:0016757">
    <property type="term" value="F:glycosyltransferase activity"/>
    <property type="evidence" value="ECO:0007669"/>
    <property type="project" value="UniProtKB-KW"/>
</dbReference>
<dbReference type="VEuPathDB" id="AmoebaDB:DICPUDRAFT_47347"/>
<feature type="transmembrane region" description="Helical" evidence="3">
    <location>
        <begin position="9"/>
        <end position="26"/>
    </location>
</feature>
<dbReference type="OrthoDB" id="3784at2759"/>
<dbReference type="Pfam" id="PF04577">
    <property type="entry name" value="Glyco_transf_61"/>
    <property type="match status" value="1"/>
</dbReference>
<feature type="domain" description="Glycosyltransferase 61 catalytic" evidence="6">
    <location>
        <begin position="1083"/>
        <end position="1276"/>
    </location>
</feature>
<feature type="domain" description="Glycosyl transferase family 1" evidence="4">
    <location>
        <begin position="679"/>
        <end position="825"/>
    </location>
</feature>
<dbReference type="GO" id="GO:0006972">
    <property type="term" value="P:hyperosmotic response"/>
    <property type="evidence" value="ECO:0007669"/>
    <property type="project" value="EnsemblProtists"/>
</dbReference>
<dbReference type="CDD" id="cd00761">
    <property type="entry name" value="Glyco_tranf_GTA_type"/>
    <property type="match status" value="1"/>
</dbReference>
<keyword evidence="1" id="KW-0808">Transferase</keyword>
<dbReference type="Pfam" id="PF13439">
    <property type="entry name" value="Glyco_transf_4"/>
    <property type="match status" value="1"/>
</dbReference>
<evidence type="ECO:0000256" key="1">
    <source>
        <dbReference type="ARBA" id="ARBA00022676"/>
    </source>
</evidence>
<dbReference type="InParanoid" id="F0ZJ44"/>
<name>F0ZJ44_DICPU</name>
<dbReference type="InterPro" id="IPR028098">
    <property type="entry name" value="Glyco_trans_4-like_N"/>
</dbReference>
<dbReference type="SUPFAM" id="SSF53448">
    <property type="entry name" value="Nucleotide-diphospho-sugar transferases"/>
    <property type="match status" value="1"/>
</dbReference>
<evidence type="ECO:0008006" key="10">
    <source>
        <dbReference type="Google" id="ProtNLM"/>
    </source>
</evidence>
<keyword evidence="9" id="KW-1185">Reference proteome</keyword>
<dbReference type="STRING" id="5786.F0ZJ44"/>
<dbReference type="eggNOG" id="KOG1111">
    <property type="taxonomic scope" value="Eukaryota"/>
</dbReference>
<evidence type="ECO:0000313" key="8">
    <source>
        <dbReference type="EMBL" id="EGC36045.1"/>
    </source>
</evidence>
<dbReference type="Gene3D" id="3.90.550.10">
    <property type="entry name" value="Spore Coat Polysaccharide Biosynthesis Protein SpsA, Chain A"/>
    <property type="match status" value="1"/>
</dbReference>
<evidence type="ECO:0000313" key="9">
    <source>
        <dbReference type="Proteomes" id="UP000001064"/>
    </source>
</evidence>
<gene>
    <name evidence="8" type="ORF">DICPUDRAFT_47347</name>
</gene>
<evidence type="ECO:0000259" key="6">
    <source>
        <dbReference type="Pfam" id="PF04577"/>
    </source>
</evidence>
<dbReference type="OMA" id="AVWFLET"/>
<dbReference type="EMBL" id="GL871039">
    <property type="protein sequence ID" value="EGC36045.1"/>
    <property type="molecule type" value="Genomic_DNA"/>
</dbReference>
<evidence type="ECO:0000256" key="2">
    <source>
        <dbReference type="SAM" id="Coils"/>
    </source>
</evidence>
<keyword evidence="3" id="KW-0472">Membrane</keyword>
<evidence type="ECO:0000259" key="7">
    <source>
        <dbReference type="Pfam" id="PF13439"/>
    </source>
</evidence>
<sequence>MYQIFKKNLFVILLFITLIFHIFLLYKYSNITINSNIDNQEDKIKEQQEHFIQHHLKHDIQQKPHKSQHNLIYSNEGNINDNLKKRKFLNKNKNQKEKLQIHNNNNYNNINQLLIDNLNNKNKNNKQKEEKIKREEIIQNNFIKQFNIEELDEISSWQPKTIVDFNKGNSINTLPEICKEIDNDLIKQCEGDNYYQPVITPTPVFEEGAKMNYSLKPHTKDRAKFAYYPREFVEPIITILTPYYNILPEILEETTKCVMGQSLQNFEWIIINDCSPNKTLAQSTLKKFKDLQLVDPRIKVIELEKNKGLPGARNAGIKISKGKYIVSLDPDDLIESTYLEKAVWFLETHKEFTLFNAWTIGFGHKHYTWQNGYHNGDRNLLENQLTVVSVMRTEVLRNIGGFNESLRTGMEDWDIWLKMADNGHWGYTMEEYHFWYRVSPPGKWADIDDQTKFQNYLANAKAKYKNAYSKGVPKIKRPPQDKMEAVVDEIPFTNNLKKCRPRVLILIPYMEVGGADQFNYNFAQGMVLDGWEVSIATTKQADNKWFPQFARLTPDIFVMPRFSKMTDQCRFLVYLIKSRQFDVVYLSNSEQAYHYLSYLRANAPGPAYLDYTHSETPKWKDGGYARYSFGSEKLLDRSIFASEHLRQYCINRGHNPNKTATVLIGIDSEKYVPKPENRALIRKELGFPDNVLVIVFVARLESEKQPEVFAEVLRRVDRMGYDFRAISIGGGLLLDSLNETIIRTGLADKVKLLGNIPNTLVSKYVSGSDVFFLPSKVEGISLAIYEAMSQGVCAVSAKVGGQAELVTPDVGYLVVPGTPTEVDEYTEIMADLAANLTHVAELGKKSLEKILNGFSVKDTLVRMKEEFCNAAIVTKYTTPIFSNNIFSKYSNEISVLGHEYERSIDELLPLWNQMTNLQKQCTPPPPEENVIRKPSPYPIYQPQEVYKGLNHSKLRVVTDILVEKQKVDKKMKIVLKDFQDSFIRRNPKFANKNLKHNDFLHQYNHGVENWNDQIPYPNPQQEYIAYIPHAFIGSGDSGTVFDWERIFLLKKSTYQMFTLPADEKCQVIKHKKLVSLLQLYFSFSNFIIDQLPKLSTVLDELLLDKEIKILVPRVEFAKIIMVDTLKFPEHRIVYFNPGPGWEECKAYYAETLLLPTPIPPGNPSRESLFKLREFFYKQNNLILGNDDFNDNTKKPIIMYCSRINSASPQRKVQNEKEIINTIKSLLPNNFDFYFWDGSENLNSTLVEITSRTKVIIGMTGSNLAPILVAKPNTIVIEFMHENPWLAYWSASSALELNHWMVPIMGHGHESNSIPVPIEELTKTLNLIFDEEIKK</sequence>
<evidence type="ECO:0000256" key="3">
    <source>
        <dbReference type="SAM" id="Phobius"/>
    </source>
</evidence>
<dbReference type="GO" id="GO:0042244">
    <property type="term" value="P:spore wall assembly"/>
    <property type="evidence" value="ECO:0007669"/>
    <property type="project" value="EnsemblProtists"/>
</dbReference>
<dbReference type="InterPro" id="IPR001173">
    <property type="entry name" value="Glyco_trans_2-like"/>
</dbReference>
<accession>F0ZJ44</accession>
<keyword evidence="1" id="KW-0328">Glycosyltransferase</keyword>
<dbReference type="KEGG" id="dpp:DICPUDRAFT_47347"/>
<dbReference type="CDD" id="cd03801">
    <property type="entry name" value="GT4_PimA-like"/>
    <property type="match status" value="1"/>
</dbReference>
<feature type="domain" description="Glycosyltransferase 2-like" evidence="5">
    <location>
        <begin position="238"/>
        <end position="373"/>
    </location>
</feature>
<dbReference type="RefSeq" id="XP_003287420.1">
    <property type="nucleotide sequence ID" value="XM_003287372.1"/>
</dbReference>
<organism evidence="8 9">
    <name type="scientific">Dictyostelium purpureum</name>
    <name type="common">Slime mold</name>
    <dbReference type="NCBI Taxonomy" id="5786"/>
    <lineage>
        <taxon>Eukaryota</taxon>
        <taxon>Amoebozoa</taxon>
        <taxon>Evosea</taxon>
        <taxon>Eumycetozoa</taxon>
        <taxon>Dictyostelia</taxon>
        <taxon>Dictyosteliales</taxon>
        <taxon>Dictyosteliaceae</taxon>
        <taxon>Dictyostelium</taxon>
    </lineage>
</organism>
<protein>
    <recommendedName>
        <fullName evidence="10">Glycosyltransferase 2-like domain-containing protein</fullName>
    </recommendedName>
</protein>
<evidence type="ECO:0000259" key="4">
    <source>
        <dbReference type="Pfam" id="PF00534"/>
    </source>
</evidence>
<dbReference type="InterPro" id="IPR029044">
    <property type="entry name" value="Nucleotide-diphossugar_trans"/>
</dbReference>
<dbReference type="Proteomes" id="UP000001064">
    <property type="component" value="Unassembled WGS sequence"/>
</dbReference>
<dbReference type="GeneID" id="10501369"/>
<dbReference type="PANTHER" id="PTHR12526:SF579">
    <property type="entry name" value="GLYCOSYLTRANSFERASE"/>
    <property type="match status" value="1"/>
</dbReference>
<keyword evidence="3" id="KW-1133">Transmembrane helix</keyword>
<reference evidence="9" key="1">
    <citation type="journal article" date="2011" name="Genome Biol.">
        <title>Comparative genomics of the social amoebae Dictyostelium discoideum and Dictyostelium purpureum.</title>
        <authorList>
            <consortium name="US DOE Joint Genome Institute (JGI-PGF)"/>
            <person name="Sucgang R."/>
            <person name="Kuo A."/>
            <person name="Tian X."/>
            <person name="Salerno W."/>
            <person name="Parikh A."/>
            <person name="Feasley C.L."/>
            <person name="Dalin E."/>
            <person name="Tu H."/>
            <person name="Huang E."/>
            <person name="Barry K."/>
            <person name="Lindquist E."/>
            <person name="Shapiro H."/>
            <person name="Bruce D."/>
            <person name="Schmutz J."/>
            <person name="Salamov A."/>
            <person name="Fey P."/>
            <person name="Gaudet P."/>
            <person name="Anjard C."/>
            <person name="Babu M.M."/>
            <person name="Basu S."/>
            <person name="Bushmanova Y."/>
            <person name="van der Wel H."/>
            <person name="Katoh-Kurasawa M."/>
            <person name="Dinh C."/>
            <person name="Coutinho P.M."/>
            <person name="Saito T."/>
            <person name="Elias M."/>
            <person name="Schaap P."/>
            <person name="Kay R.R."/>
            <person name="Henrissat B."/>
            <person name="Eichinger L."/>
            <person name="Rivero F."/>
            <person name="Putnam N.H."/>
            <person name="West C.M."/>
            <person name="Loomis W.F."/>
            <person name="Chisholm R.L."/>
            <person name="Shaulsky G."/>
            <person name="Strassmann J.E."/>
            <person name="Queller D.C."/>
            <person name="Kuspa A."/>
            <person name="Grigoriev I.V."/>
        </authorList>
    </citation>
    <scope>NUCLEOTIDE SEQUENCE [LARGE SCALE GENOMIC DNA]</scope>
    <source>
        <strain evidence="9">QSDP1</strain>
    </source>
</reference>